<keyword evidence="8" id="KW-0326">Glycosidase</keyword>
<proteinExistence type="inferred from homology"/>
<evidence type="ECO:0000313" key="11">
    <source>
        <dbReference type="Proteomes" id="UP001327560"/>
    </source>
</evidence>
<dbReference type="GO" id="GO:0000272">
    <property type="term" value="P:polysaccharide catabolic process"/>
    <property type="evidence" value="ECO:0007669"/>
    <property type="project" value="InterPro"/>
</dbReference>
<dbReference type="InterPro" id="IPR045053">
    <property type="entry name" value="MAN-like"/>
</dbReference>
<keyword evidence="6" id="KW-0732">Signal</keyword>
<dbReference type="PANTHER" id="PTHR31451">
    <property type="match status" value="1"/>
</dbReference>
<feature type="domain" description="Glycoside hydrolase family 5" evidence="9">
    <location>
        <begin position="16"/>
        <end position="349"/>
    </location>
</feature>
<evidence type="ECO:0000256" key="8">
    <source>
        <dbReference type="ARBA" id="ARBA00023295"/>
    </source>
</evidence>
<evidence type="ECO:0000313" key="10">
    <source>
        <dbReference type="EMBL" id="WOL16717.1"/>
    </source>
</evidence>
<dbReference type="Pfam" id="PF26410">
    <property type="entry name" value="GH5_mannosidase"/>
    <property type="match status" value="1"/>
</dbReference>
<comment type="catalytic activity">
    <reaction evidence="1">
        <text>Random hydrolysis of (1-&gt;4)-beta-D-mannosidic linkages in mannans, galactomannans and glucomannans.</text>
        <dbReference type="EC" id="3.2.1.78"/>
    </reaction>
</comment>
<evidence type="ECO:0000256" key="1">
    <source>
        <dbReference type="ARBA" id="ARBA00001678"/>
    </source>
</evidence>
<dbReference type="GO" id="GO:0005576">
    <property type="term" value="C:extracellular region"/>
    <property type="evidence" value="ECO:0007669"/>
    <property type="project" value="UniProtKB-SubCell"/>
</dbReference>
<evidence type="ECO:0000256" key="6">
    <source>
        <dbReference type="ARBA" id="ARBA00022729"/>
    </source>
</evidence>
<reference evidence="10 11" key="1">
    <citation type="submission" date="2023-10" db="EMBL/GenBank/DDBJ databases">
        <title>Chromosome-scale genome assembly provides insights into flower coloration mechanisms of Canna indica.</title>
        <authorList>
            <person name="Li C."/>
        </authorList>
    </citation>
    <scope>NUCLEOTIDE SEQUENCE [LARGE SCALE GENOMIC DNA]</scope>
    <source>
        <tissue evidence="10">Flower</tissue>
    </source>
</reference>
<sequence>MESAAACTDDGASGCFAKVNGTHFLVKGKPFYCNGFNAYWLMYMASEAATREKVSSTLQQAAGYGITLARTWAFSDGGSRPLQRFPGSYNEEMFKGLDFVISEASKYGVYLILSLVNNHEDFGGKKQYVEWARAQGSHDLSSEDDFFRNEVVKLFYKNHVKAVLTRINTISGIAYKDDPTIFAWELINEPRCQSDLSGKILQGWISEMAGHVKSIDSNHLLEIGAEGFYGESVPERKQFNPGFEIGADFISNHLVSDVGFATIHAYPDLWMSGLDDAAEMDFLESWIQSHVEDAGQVLRKPLLITEFGKLSSGLTAAQIEKRDSFYRRVYDAIYSAAEMGGACSGGLLWQVLDAGMDEFRDGYEIVFSECPSAASIISLQSQRISSLNVI</sequence>
<dbReference type="EMBL" id="CP136897">
    <property type="protein sequence ID" value="WOL16717.1"/>
    <property type="molecule type" value="Genomic_DNA"/>
</dbReference>
<comment type="similarity">
    <text evidence="3">Belongs to the glycosyl hydrolase 5 (cellulase A) family.</text>
</comment>
<dbReference type="AlphaFoldDB" id="A0AAQ3L049"/>
<organism evidence="10 11">
    <name type="scientific">Canna indica</name>
    <name type="common">Indian-shot</name>
    <dbReference type="NCBI Taxonomy" id="4628"/>
    <lineage>
        <taxon>Eukaryota</taxon>
        <taxon>Viridiplantae</taxon>
        <taxon>Streptophyta</taxon>
        <taxon>Embryophyta</taxon>
        <taxon>Tracheophyta</taxon>
        <taxon>Spermatophyta</taxon>
        <taxon>Magnoliopsida</taxon>
        <taxon>Liliopsida</taxon>
        <taxon>Zingiberales</taxon>
        <taxon>Cannaceae</taxon>
        <taxon>Canna</taxon>
    </lineage>
</organism>
<comment type="subcellular location">
    <subcellularLocation>
        <location evidence="2">Secreted</location>
    </subcellularLocation>
</comment>
<keyword evidence="11" id="KW-1185">Reference proteome</keyword>
<dbReference type="InterPro" id="IPR001547">
    <property type="entry name" value="Glyco_hydro_5"/>
</dbReference>
<dbReference type="Proteomes" id="UP001327560">
    <property type="component" value="Chromosome 8"/>
</dbReference>
<gene>
    <name evidence="10" type="ORF">Cni_G25505</name>
</gene>
<dbReference type="SUPFAM" id="SSF51445">
    <property type="entry name" value="(Trans)glycosidases"/>
    <property type="match status" value="1"/>
</dbReference>
<keyword evidence="7" id="KW-0378">Hydrolase</keyword>
<evidence type="ECO:0000256" key="5">
    <source>
        <dbReference type="ARBA" id="ARBA00022525"/>
    </source>
</evidence>
<accession>A0AAQ3L049</accession>
<evidence type="ECO:0000256" key="7">
    <source>
        <dbReference type="ARBA" id="ARBA00022801"/>
    </source>
</evidence>
<dbReference type="Gene3D" id="3.20.20.80">
    <property type="entry name" value="Glycosidases"/>
    <property type="match status" value="1"/>
</dbReference>
<evidence type="ECO:0000256" key="3">
    <source>
        <dbReference type="ARBA" id="ARBA00005641"/>
    </source>
</evidence>
<evidence type="ECO:0000259" key="9">
    <source>
        <dbReference type="Pfam" id="PF26410"/>
    </source>
</evidence>
<name>A0AAQ3L049_9LILI</name>
<protein>
    <recommendedName>
        <fullName evidence="4">mannan endo-1,4-beta-mannosidase</fullName>
        <ecNumber evidence="4">3.2.1.78</ecNumber>
    </recommendedName>
</protein>
<evidence type="ECO:0000256" key="4">
    <source>
        <dbReference type="ARBA" id="ARBA00012706"/>
    </source>
</evidence>
<keyword evidence="5" id="KW-0964">Secreted</keyword>
<dbReference type="FunFam" id="3.20.20.80:FF:000012">
    <property type="entry name" value="Mannan endo-1,4-beta-mannosidase 6"/>
    <property type="match status" value="1"/>
</dbReference>
<evidence type="ECO:0000256" key="2">
    <source>
        <dbReference type="ARBA" id="ARBA00004613"/>
    </source>
</evidence>
<dbReference type="GO" id="GO:0016985">
    <property type="term" value="F:mannan endo-1,4-beta-mannosidase activity"/>
    <property type="evidence" value="ECO:0007669"/>
    <property type="project" value="UniProtKB-EC"/>
</dbReference>
<dbReference type="InterPro" id="IPR017853">
    <property type="entry name" value="GH"/>
</dbReference>
<dbReference type="EC" id="3.2.1.78" evidence="4"/>
<dbReference type="PANTHER" id="PTHR31451:SF39">
    <property type="entry name" value="MANNAN ENDO-1,4-BETA-MANNOSIDASE 1"/>
    <property type="match status" value="1"/>
</dbReference>